<evidence type="ECO:0000259" key="5">
    <source>
        <dbReference type="Pfam" id="PF24827"/>
    </source>
</evidence>
<dbReference type="SUPFAM" id="SSF53187">
    <property type="entry name" value="Zn-dependent exopeptidases"/>
    <property type="match status" value="1"/>
</dbReference>
<dbReference type="InterPro" id="IPR055438">
    <property type="entry name" value="AstE_AspA_cat"/>
</dbReference>
<organism evidence="6 7">
    <name type="scientific">Paraburkholderia ferrariae</name>
    <dbReference type="NCBI Taxonomy" id="386056"/>
    <lineage>
        <taxon>Bacteria</taxon>
        <taxon>Pseudomonadati</taxon>
        <taxon>Pseudomonadota</taxon>
        <taxon>Betaproteobacteria</taxon>
        <taxon>Burkholderiales</taxon>
        <taxon>Burkholderiaceae</taxon>
        <taxon>Paraburkholderia</taxon>
    </lineage>
</organism>
<sequence>MSALESGPRLLVFGAVHGNETCGTTAIHRALADCRSGRLAIRRGSVTFVPVANPKAFRQRTREGERNLNRDLRERDVPVDYEDRIGNRLCALMRDHDILLDLHSFHSKGEPFVFLGPQNNDGTLEPFRHADAEGSFAAILGPSIVIHGWLENYARFLEVRANHGYTRGPVSQGRGTTEYMRAVGGFGVTVECGTHDEPKSIDVAYAAIVNALSHLGLVDRLRPARAVQNTIQIVDVLLCISRGDALAGDWKNGEPVAMGQVIARRANGTLLKAPRDGFIIFPNSNPTQGDKLCYFGVSSDRRL</sequence>
<evidence type="ECO:0000256" key="1">
    <source>
        <dbReference type="ARBA" id="ARBA00001947"/>
    </source>
</evidence>
<accession>A0ABU9RMC7</accession>
<proteinExistence type="predicted"/>
<keyword evidence="3" id="KW-0378">Hydrolase</keyword>
<gene>
    <name evidence="6" type="ORF">VSR73_09165</name>
</gene>
<dbReference type="RefSeq" id="WP_342946547.1">
    <property type="nucleotide sequence ID" value="NZ_JAYMRV010000002.1"/>
</dbReference>
<reference evidence="6 7" key="1">
    <citation type="submission" date="2024-01" db="EMBL/GenBank/DDBJ databases">
        <title>The diversity of rhizobia nodulating Mimosa spp. in eleven states of Brazil covering several biomes is determined by host plant, location, and edaphic factors.</title>
        <authorList>
            <person name="Rouws L."/>
            <person name="Barauna A."/>
            <person name="Beukes C."/>
            <person name="De Faria S.M."/>
            <person name="Gross E."/>
            <person name="Dos Reis Junior F.B."/>
            <person name="Simon M."/>
            <person name="Maluk M."/>
            <person name="Odee D.W."/>
            <person name="Kenicer G."/>
            <person name="Young J.P.W."/>
            <person name="Reis V.M."/>
            <person name="Zilli J."/>
            <person name="James E.K."/>
        </authorList>
    </citation>
    <scope>NUCLEOTIDE SEQUENCE [LARGE SCALE GENOMIC DNA]</scope>
    <source>
        <strain evidence="6 7">JPY167</strain>
    </source>
</reference>
<dbReference type="Gene3D" id="3.40.630.10">
    <property type="entry name" value="Zn peptidases"/>
    <property type="match status" value="1"/>
</dbReference>
<dbReference type="Pfam" id="PF24827">
    <property type="entry name" value="AstE_AspA_cat"/>
    <property type="match status" value="1"/>
</dbReference>
<dbReference type="EMBL" id="JAYMRV010000002">
    <property type="protein sequence ID" value="MEM5421226.1"/>
    <property type="molecule type" value="Genomic_DNA"/>
</dbReference>
<evidence type="ECO:0000256" key="4">
    <source>
        <dbReference type="ARBA" id="ARBA00022833"/>
    </source>
</evidence>
<comment type="cofactor">
    <cofactor evidence="1">
        <name>Zn(2+)</name>
        <dbReference type="ChEBI" id="CHEBI:29105"/>
    </cofactor>
</comment>
<evidence type="ECO:0000313" key="6">
    <source>
        <dbReference type="EMBL" id="MEM5421226.1"/>
    </source>
</evidence>
<keyword evidence="2" id="KW-0479">Metal-binding</keyword>
<name>A0ABU9RMC7_9BURK</name>
<keyword evidence="7" id="KW-1185">Reference proteome</keyword>
<protein>
    <submittedName>
        <fullName evidence="6">Succinylglutamate desuccinylase/aspartoacylase family protein</fullName>
    </submittedName>
</protein>
<comment type="caution">
    <text evidence="6">The sequence shown here is derived from an EMBL/GenBank/DDBJ whole genome shotgun (WGS) entry which is preliminary data.</text>
</comment>
<evidence type="ECO:0000256" key="3">
    <source>
        <dbReference type="ARBA" id="ARBA00022801"/>
    </source>
</evidence>
<dbReference type="InterPro" id="IPR050178">
    <property type="entry name" value="AspA/AstE_fam"/>
</dbReference>
<dbReference type="PANTHER" id="PTHR15162:SF7">
    <property type="entry name" value="SUCCINYLGLUTAMATE DESUCCINYLASE"/>
    <property type="match status" value="1"/>
</dbReference>
<keyword evidence="4" id="KW-0862">Zinc</keyword>
<dbReference type="PANTHER" id="PTHR15162">
    <property type="entry name" value="ASPARTOACYLASE"/>
    <property type="match status" value="1"/>
</dbReference>
<dbReference type="Proteomes" id="UP001489897">
    <property type="component" value="Unassembled WGS sequence"/>
</dbReference>
<feature type="domain" description="Succinylglutamate desuccinylase/Aspartoacylase catalytic" evidence="5">
    <location>
        <begin position="7"/>
        <end position="105"/>
    </location>
</feature>
<evidence type="ECO:0000313" key="7">
    <source>
        <dbReference type="Proteomes" id="UP001489897"/>
    </source>
</evidence>
<evidence type="ECO:0000256" key="2">
    <source>
        <dbReference type="ARBA" id="ARBA00022723"/>
    </source>
</evidence>